<sequence length="302" mass="33258">MVLMVWDGGCIMSPVCCAPAAVSASGKVWLRSSFVTGASYAVPAFSSMRCALQGQSLLDSSMLLSSSSGSHKCKITCMAWGGTLASVRLIIQGKHMELTDAIKGYIEGKVGNAIHNHSNLVREVDVRVSVRGGETGRGQKLQRCEVTLFTKKHGVVRAEEESDSMYASIDRVSDIISRKLRKIKEKDGGHGRSKQTRNQPRVGELISDELVDLTPILTKEPEDLPDEVIVRTKYFEMPPMNPDEALQQLINVGHDFYAFRNAESGEINILYKRHHGGYGMIIPRKDDSYEKSSNGSPKVQKS</sequence>
<accession>A0ACC2CU64</accession>
<name>A0ACC2CU64_DIPCM</name>
<keyword evidence="2" id="KW-1185">Reference proteome</keyword>
<reference evidence="2" key="1">
    <citation type="journal article" date="2024" name="Proc. Natl. Acad. Sci. U.S.A.">
        <title>Extraordinary preservation of gene collinearity over three hundred million years revealed in homosporous lycophytes.</title>
        <authorList>
            <person name="Li C."/>
            <person name="Wickell D."/>
            <person name="Kuo L.Y."/>
            <person name="Chen X."/>
            <person name="Nie B."/>
            <person name="Liao X."/>
            <person name="Peng D."/>
            <person name="Ji J."/>
            <person name="Jenkins J."/>
            <person name="Williams M."/>
            <person name="Shu S."/>
            <person name="Plott C."/>
            <person name="Barry K."/>
            <person name="Rajasekar S."/>
            <person name="Grimwood J."/>
            <person name="Han X."/>
            <person name="Sun S."/>
            <person name="Hou Z."/>
            <person name="He W."/>
            <person name="Dai G."/>
            <person name="Sun C."/>
            <person name="Schmutz J."/>
            <person name="Leebens-Mack J.H."/>
            <person name="Li F.W."/>
            <person name="Wang L."/>
        </authorList>
    </citation>
    <scope>NUCLEOTIDE SEQUENCE [LARGE SCALE GENOMIC DNA]</scope>
    <source>
        <strain evidence="2">cv. PW_Plant_1</strain>
    </source>
</reference>
<gene>
    <name evidence="1" type="ORF">O6H91_09G123300</name>
</gene>
<dbReference type="Proteomes" id="UP001162992">
    <property type="component" value="Chromosome 9"/>
</dbReference>
<comment type="caution">
    <text evidence="1">The sequence shown here is derived from an EMBL/GenBank/DDBJ whole genome shotgun (WGS) entry which is preliminary data.</text>
</comment>
<organism evidence="1 2">
    <name type="scientific">Diphasiastrum complanatum</name>
    <name type="common">Issler's clubmoss</name>
    <name type="synonym">Lycopodium complanatum</name>
    <dbReference type="NCBI Taxonomy" id="34168"/>
    <lineage>
        <taxon>Eukaryota</taxon>
        <taxon>Viridiplantae</taxon>
        <taxon>Streptophyta</taxon>
        <taxon>Embryophyta</taxon>
        <taxon>Tracheophyta</taxon>
        <taxon>Lycopodiopsida</taxon>
        <taxon>Lycopodiales</taxon>
        <taxon>Lycopodiaceae</taxon>
        <taxon>Lycopodioideae</taxon>
        <taxon>Diphasiastrum</taxon>
    </lineage>
</organism>
<evidence type="ECO:0000313" key="2">
    <source>
        <dbReference type="Proteomes" id="UP001162992"/>
    </source>
</evidence>
<dbReference type="EMBL" id="CM055100">
    <property type="protein sequence ID" value="KAJ7545526.1"/>
    <property type="molecule type" value="Genomic_DNA"/>
</dbReference>
<proteinExistence type="predicted"/>
<evidence type="ECO:0000313" key="1">
    <source>
        <dbReference type="EMBL" id="KAJ7545526.1"/>
    </source>
</evidence>
<protein>
    <submittedName>
        <fullName evidence="1">Uncharacterized protein</fullName>
    </submittedName>
</protein>